<evidence type="ECO:0000313" key="3">
    <source>
        <dbReference type="EMBL" id="HBP27832.1"/>
    </source>
</evidence>
<dbReference type="InterPro" id="IPR027417">
    <property type="entry name" value="P-loop_NTPase"/>
</dbReference>
<evidence type="ECO:0000259" key="2">
    <source>
        <dbReference type="Pfam" id="PF13476"/>
    </source>
</evidence>
<dbReference type="GO" id="GO:0016887">
    <property type="term" value="F:ATP hydrolysis activity"/>
    <property type="evidence" value="ECO:0007669"/>
    <property type="project" value="InterPro"/>
</dbReference>
<dbReference type="Pfam" id="PF13558">
    <property type="entry name" value="SbcC_Walker_B"/>
    <property type="match status" value="1"/>
</dbReference>
<dbReference type="Proteomes" id="UP000264036">
    <property type="component" value="Unassembled WGS sequence"/>
</dbReference>
<sequence>MVPLYLHLQAFGPFAGEQKLDFTQLGPNPLFLINGPTGAGKSTLLDAICFALYGETTGDEKDPRSLRSDLADPATVARVVFGFRLGGKVYEIQRQPAQRVPKTRGSGLREIGTEGVMLDLTDATPKVLVAKKAGQITDYVESLTGLKAEQFRKVMVLPQGKFRELLLETSLKREALFAQLFQTDVFRQIELQLQERAKDIRTRREANELQIAGLLEQADIADEKQLAPDIAELTGAEALAKSRRTDAVDLHMRAQRKIEEARRIRAQFEQRDALTVQLAQLDQRQAAIGGQESALRQARAAAQLRQLHDSADQISQRLTLTQARLADSQSRLETLTQQLAQEKADQATHAIAYEQTAALNVERSRLQALFPKAQEWHRQQQRLVTLNADLTQARLALQARTAEQQARLERVADMKQEHKALQALVATLPDQSVAVTHNKVRLSEWLACDALAGRLKALRDDQAEAVNEQGHLQQALRSAQREQDRLELAWHQSQASRLAARLQQGLPCPVCGSVSHPAPAPSDGHEISDQMLRQARQQVQAAGQRLAAHEARVAQLARQCGEGQIELDQRRQALGQDAHSDLTQLQSRFEEQEKQLQACLNARQKLDEGLRLLATLEQDQYTQEQTLAELRTRLQTLSVTHGSQQATLHMLEQELPEHGRSEAQLRLQIDGLTRQIEDLTQAWRQAENTVRQRQDQILGLQSTITALREQLAQDNQLHVAAMHKYEHALQHSEFAGTGNWQAAQRDEAQCAALQSAIDGYYEELHQTRGRYAELGKALDGLVQPDLEQCLREEQVAATMAQQAEQAWQQIRDRLLALTTLQDRLVKIRTSSAALDEEYAVYGTLSDVASGRQGSKVSLQRFVLSVLLDDVLIGASLRLRKMSRGRYQLIRREQAGRGASGLDLDVMDEYTGQQRAVATLSGGESFMAALALALGLSDVVQAYAGGIRLDTLFIDEGFGSLDAESLELAIRTLIDLQAGGRTIGIISHVSELKEQMSLRVDVIPHVSGSRIRVQAPGIVDTQLLHSK</sequence>
<feature type="coiled-coil region" evidence="1">
    <location>
        <begin position="318"/>
        <end position="345"/>
    </location>
</feature>
<reference evidence="3 4" key="1">
    <citation type="journal article" date="2018" name="Nat. Biotechnol.">
        <title>A standardized bacterial taxonomy based on genome phylogeny substantially revises the tree of life.</title>
        <authorList>
            <person name="Parks D.H."/>
            <person name="Chuvochina M."/>
            <person name="Waite D.W."/>
            <person name="Rinke C."/>
            <person name="Skarshewski A."/>
            <person name="Chaumeil P.A."/>
            <person name="Hugenholtz P."/>
        </authorList>
    </citation>
    <scope>NUCLEOTIDE SEQUENCE [LARGE SCALE GENOMIC DNA]</scope>
    <source>
        <strain evidence="3">UBA10707</strain>
    </source>
</reference>
<comment type="caution">
    <text evidence="3">The sequence shown here is derived from an EMBL/GenBank/DDBJ whole genome shotgun (WGS) entry which is preliminary data.</text>
</comment>
<dbReference type="GO" id="GO:0006302">
    <property type="term" value="P:double-strand break repair"/>
    <property type="evidence" value="ECO:0007669"/>
    <property type="project" value="InterPro"/>
</dbReference>
<feature type="coiled-coil region" evidence="1">
    <location>
        <begin position="662"/>
        <end position="689"/>
    </location>
</feature>
<dbReference type="EMBL" id="DOEK01000003">
    <property type="protein sequence ID" value="HBP27832.1"/>
    <property type="molecule type" value="Genomic_DNA"/>
</dbReference>
<evidence type="ECO:0000313" key="4">
    <source>
        <dbReference type="Proteomes" id="UP000264036"/>
    </source>
</evidence>
<dbReference type="AlphaFoldDB" id="A0A356LA54"/>
<dbReference type="Pfam" id="PF13476">
    <property type="entry name" value="AAA_23"/>
    <property type="match status" value="1"/>
</dbReference>
<organism evidence="3 4">
    <name type="scientific">Advenella kashmirensis</name>
    <dbReference type="NCBI Taxonomy" id="310575"/>
    <lineage>
        <taxon>Bacteria</taxon>
        <taxon>Pseudomonadati</taxon>
        <taxon>Pseudomonadota</taxon>
        <taxon>Betaproteobacteria</taxon>
        <taxon>Burkholderiales</taxon>
        <taxon>Alcaligenaceae</taxon>
    </lineage>
</organism>
<dbReference type="PANTHER" id="PTHR32114:SF2">
    <property type="entry name" value="ABC TRANSPORTER ABCH.3"/>
    <property type="match status" value="1"/>
</dbReference>
<dbReference type="PANTHER" id="PTHR32114">
    <property type="entry name" value="ABC TRANSPORTER ABCH.3"/>
    <property type="match status" value="1"/>
</dbReference>
<protein>
    <recommendedName>
        <fullName evidence="2">Rad50/SbcC-type AAA domain-containing protein</fullName>
    </recommendedName>
</protein>
<evidence type="ECO:0000256" key="1">
    <source>
        <dbReference type="SAM" id="Coils"/>
    </source>
</evidence>
<dbReference type="Gene3D" id="3.40.50.300">
    <property type="entry name" value="P-loop containing nucleotide triphosphate hydrolases"/>
    <property type="match status" value="2"/>
</dbReference>
<keyword evidence="1" id="KW-0175">Coiled coil</keyword>
<dbReference type="SUPFAM" id="SSF52540">
    <property type="entry name" value="P-loop containing nucleoside triphosphate hydrolases"/>
    <property type="match status" value="1"/>
</dbReference>
<name>A0A356LA54_9BURK</name>
<feature type="coiled-coil region" evidence="1">
    <location>
        <begin position="532"/>
        <end position="602"/>
    </location>
</feature>
<gene>
    <name evidence="3" type="ORF">DD666_00260</name>
</gene>
<accession>A0A356LA54</accession>
<proteinExistence type="predicted"/>
<dbReference type="InterPro" id="IPR038729">
    <property type="entry name" value="Rad50/SbcC_AAA"/>
</dbReference>
<feature type="domain" description="Rad50/SbcC-type AAA" evidence="2">
    <location>
        <begin position="6"/>
        <end position="217"/>
    </location>
</feature>
<dbReference type="SUPFAM" id="SSF57997">
    <property type="entry name" value="Tropomyosin"/>
    <property type="match status" value="1"/>
</dbReference>